<dbReference type="Proteomes" id="UP000241167">
    <property type="component" value="Unassembled WGS sequence"/>
</dbReference>
<feature type="chain" id="PRO_5015119764" evidence="1">
    <location>
        <begin position="27"/>
        <end position="134"/>
    </location>
</feature>
<dbReference type="SMART" id="SM00886">
    <property type="entry name" value="Dabb"/>
    <property type="match status" value="1"/>
</dbReference>
<evidence type="ECO:0000313" key="3">
    <source>
        <dbReference type="EMBL" id="PSJ40869.1"/>
    </source>
</evidence>
<dbReference type="InterPro" id="IPR013097">
    <property type="entry name" value="Dabb"/>
</dbReference>
<keyword evidence="4" id="KW-1185">Reference proteome</keyword>
<dbReference type="InterPro" id="IPR006311">
    <property type="entry name" value="TAT_signal"/>
</dbReference>
<name>A0A2P7QSD6_9SPHN</name>
<feature type="domain" description="Stress-response A/B barrel" evidence="2">
    <location>
        <begin position="35"/>
        <end position="131"/>
    </location>
</feature>
<dbReference type="PROSITE" id="PS51318">
    <property type="entry name" value="TAT"/>
    <property type="match status" value="1"/>
</dbReference>
<gene>
    <name evidence="3" type="ORF">C7I55_11355</name>
</gene>
<organism evidence="3 4">
    <name type="scientific">Allosphingosinicella deserti</name>
    <dbReference type="NCBI Taxonomy" id="2116704"/>
    <lineage>
        <taxon>Bacteria</taxon>
        <taxon>Pseudomonadati</taxon>
        <taxon>Pseudomonadota</taxon>
        <taxon>Alphaproteobacteria</taxon>
        <taxon>Sphingomonadales</taxon>
        <taxon>Sphingomonadaceae</taxon>
        <taxon>Allosphingosinicella</taxon>
    </lineage>
</organism>
<evidence type="ECO:0000256" key="1">
    <source>
        <dbReference type="SAM" id="SignalP"/>
    </source>
</evidence>
<sequence length="134" mass="14436">MSLNRRDVVKAFAVSGAGLASGGAFAAAPPAAGKIVHHVFFWLKRPGSATERDQLVAGLRTLAAIPVIRDLQIGVPASTEKRDVVDSSFDVSELMLFDSVADQKAYQDHPIHLAFVAKCEGLWEKVVVYDMVTV</sequence>
<proteinExistence type="predicted"/>
<evidence type="ECO:0000259" key="2">
    <source>
        <dbReference type="PROSITE" id="PS51502"/>
    </source>
</evidence>
<dbReference type="SUPFAM" id="SSF54909">
    <property type="entry name" value="Dimeric alpha+beta barrel"/>
    <property type="match status" value="1"/>
</dbReference>
<accession>A0A2P7QSD6</accession>
<dbReference type="EMBL" id="PXYI01000003">
    <property type="protein sequence ID" value="PSJ40869.1"/>
    <property type="molecule type" value="Genomic_DNA"/>
</dbReference>
<keyword evidence="1" id="KW-0732">Signal</keyword>
<dbReference type="AlphaFoldDB" id="A0A2P7QSD6"/>
<protein>
    <submittedName>
        <fullName evidence="3">Stress responsive alpha-beta barrel domain-containing protein</fullName>
    </submittedName>
</protein>
<feature type="signal peptide" evidence="1">
    <location>
        <begin position="1"/>
        <end position="26"/>
    </location>
</feature>
<reference evidence="3 4" key="1">
    <citation type="submission" date="2018-03" db="EMBL/GenBank/DDBJ databases">
        <title>The draft genome of Sphingosinicella sp. GL-C-18.</title>
        <authorList>
            <person name="Liu L."/>
            <person name="Li L."/>
            <person name="Liang L."/>
            <person name="Zhang X."/>
            <person name="Wang T."/>
        </authorList>
    </citation>
    <scope>NUCLEOTIDE SEQUENCE [LARGE SCALE GENOMIC DNA]</scope>
    <source>
        <strain evidence="3 4">GL-C-18</strain>
    </source>
</reference>
<dbReference type="PROSITE" id="PS51502">
    <property type="entry name" value="S_R_A_B_BARREL"/>
    <property type="match status" value="1"/>
</dbReference>
<comment type="caution">
    <text evidence="3">The sequence shown here is derived from an EMBL/GenBank/DDBJ whole genome shotgun (WGS) entry which is preliminary data.</text>
</comment>
<evidence type="ECO:0000313" key="4">
    <source>
        <dbReference type="Proteomes" id="UP000241167"/>
    </source>
</evidence>
<dbReference type="Pfam" id="PF07876">
    <property type="entry name" value="Dabb"/>
    <property type="match status" value="1"/>
</dbReference>
<dbReference type="OrthoDB" id="7189263at2"/>
<dbReference type="InterPro" id="IPR011008">
    <property type="entry name" value="Dimeric_a/b-barrel"/>
</dbReference>
<dbReference type="Gene3D" id="3.30.70.100">
    <property type="match status" value="1"/>
</dbReference>